<name>A0A0M0KBN1_ALKHA</name>
<dbReference type="GeneID" id="87596295"/>
<dbReference type="InterPro" id="IPR009589">
    <property type="entry name" value="PH_YyaB-like"/>
</dbReference>
<feature type="transmembrane region" description="Helical" evidence="1">
    <location>
        <begin position="12"/>
        <end position="38"/>
    </location>
</feature>
<dbReference type="Pfam" id="PF06713">
    <property type="entry name" value="bPH_4"/>
    <property type="match status" value="1"/>
</dbReference>
<proteinExistence type="predicted"/>
<dbReference type="GO" id="GO:0030153">
    <property type="term" value="P:bacteriocin immunity"/>
    <property type="evidence" value="ECO:0007669"/>
    <property type="project" value="InterPro"/>
</dbReference>
<reference evidence="3" key="1">
    <citation type="submission" date="2015-08" db="EMBL/GenBank/DDBJ databases">
        <title>Complete DNA Sequence of Pseudomonas syringae pv. actinidiae, the Causal Agent of Kiwifruit Canker Disease.</title>
        <authorList>
            <person name="Rikkerink E.H.A."/>
            <person name="Fineran P.C."/>
        </authorList>
    </citation>
    <scope>NUCLEOTIDE SEQUENCE</scope>
    <source>
        <strain evidence="3">DSM 13666</strain>
    </source>
</reference>
<evidence type="ECO:0000313" key="3">
    <source>
        <dbReference type="EMBL" id="KOO36250.1"/>
    </source>
</evidence>
<comment type="caution">
    <text evidence="3">The sequence shown here is derived from an EMBL/GenBank/DDBJ whole genome shotgun (WGS) entry which is preliminary data.</text>
</comment>
<keyword evidence="1" id="KW-0472">Membrane</keyword>
<feature type="domain" description="Uncharacterized protein YyaB-like PH" evidence="2">
    <location>
        <begin position="65"/>
        <end position="138"/>
    </location>
</feature>
<sequence>MYFPSKKDIGLGGIYWLVIFLFTLPPVVFSDFGVFMLPSFFDTYPVRLTFFYTIAGLLLWIWFRTGYTVTEDWLVIEYGPFKKKVEIETIESIRETKNPFIDPALSMNKLQLYYGNGRHIAISPKEKEHFKKQLVKRNPKIKIINQR</sequence>
<keyword evidence="1" id="KW-1133">Transmembrane helix</keyword>
<keyword evidence="1" id="KW-0812">Transmembrane</keyword>
<protein>
    <recommendedName>
        <fullName evidence="2">Uncharacterized protein YyaB-like PH domain-containing protein</fullName>
    </recommendedName>
</protein>
<dbReference type="EMBL" id="LILD01000014">
    <property type="protein sequence ID" value="KOO36250.1"/>
    <property type="molecule type" value="Genomic_DNA"/>
</dbReference>
<dbReference type="AlphaFoldDB" id="A0A0M0KBN1"/>
<evidence type="ECO:0000259" key="2">
    <source>
        <dbReference type="Pfam" id="PF06713"/>
    </source>
</evidence>
<evidence type="ECO:0000256" key="1">
    <source>
        <dbReference type="SAM" id="Phobius"/>
    </source>
</evidence>
<dbReference type="RefSeq" id="WP_053432477.1">
    <property type="nucleotide sequence ID" value="NZ_CP040441.1"/>
</dbReference>
<gene>
    <name evidence="3" type="ORF">AMD02_18880</name>
</gene>
<dbReference type="PATRIC" id="fig|136160.3.peg.3749"/>
<accession>A0A0M0KBN1</accession>
<organism evidence="3">
    <name type="scientific">Halalkalibacterium halodurans</name>
    <name type="common">Bacillus halodurans</name>
    <dbReference type="NCBI Taxonomy" id="86665"/>
    <lineage>
        <taxon>Bacteria</taxon>
        <taxon>Bacillati</taxon>
        <taxon>Bacillota</taxon>
        <taxon>Bacilli</taxon>
        <taxon>Bacillales</taxon>
        <taxon>Bacillaceae</taxon>
        <taxon>Halalkalibacterium (ex Joshi et al. 2022)</taxon>
    </lineage>
</organism>
<feature type="transmembrane region" description="Helical" evidence="1">
    <location>
        <begin position="44"/>
        <end position="63"/>
    </location>
</feature>